<dbReference type="Pfam" id="PF16078">
    <property type="entry name" value="2-oxogl_dehyd_N"/>
    <property type="match status" value="1"/>
</dbReference>
<dbReference type="NCBIfam" id="NF006914">
    <property type="entry name" value="PRK09404.1"/>
    <property type="match status" value="1"/>
</dbReference>
<dbReference type="GO" id="GO:0004591">
    <property type="term" value="F:oxoglutarate dehydrogenase (succinyl-transferring) activity"/>
    <property type="evidence" value="ECO:0007669"/>
    <property type="project" value="UniProtKB-EC"/>
</dbReference>
<dbReference type="EC" id="1.2.4.2" evidence="2"/>
<gene>
    <name evidence="6" type="ORF">HOP12_04600</name>
</gene>
<dbReference type="InterPro" id="IPR001017">
    <property type="entry name" value="DH_E1"/>
</dbReference>
<dbReference type="GO" id="GO:0005829">
    <property type="term" value="C:cytosol"/>
    <property type="evidence" value="ECO:0007669"/>
    <property type="project" value="TreeGrafter"/>
</dbReference>
<evidence type="ECO:0000256" key="1">
    <source>
        <dbReference type="ARBA" id="ARBA00001964"/>
    </source>
</evidence>
<evidence type="ECO:0000259" key="5">
    <source>
        <dbReference type="SMART" id="SM00861"/>
    </source>
</evidence>
<accession>A0A849SIK5</accession>
<dbReference type="SMART" id="SM00861">
    <property type="entry name" value="Transket_pyr"/>
    <property type="match status" value="1"/>
</dbReference>
<feature type="domain" description="Transketolase-like pyrimidine-binding" evidence="5">
    <location>
        <begin position="583"/>
        <end position="776"/>
    </location>
</feature>
<dbReference type="Pfam" id="PF02779">
    <property type="entry name" value="Transket_pyr"/>
    <property type="match status" value="1"/>
</dbReference>
<dbReference type="Gene3D" id="1.10.287.1150">
    <property type="entry name" value="TPP helical domain"/>
    <property type="match status" value="1"/>
</dbReference>
<dbReference type="InterPro" id="IPR031717">
    <property type="entry name" value="ODO-1/KGD_C"/>
</dbReference>
<dbReference type="EMBL" id="JABFRW010000049">
    <property type="protein sequence ID" value="NOT33433.1"/>
    <property type="molecule type" value="Genomic_DNA"/>
</dbReference>
<dbReference type="Proteomes" id="UP000580839">
    <property type="component" value="Unassembled WGS sequence"/>
</dbReference>
<evidence type="ECO:0000313" key="6">
    <source>
        <dbReference type="EMBL" id="NOT33433.1"/>
    </source>
</evidence>
<dbReference type="Gene3D" id="3.40.50.12470">
    <property type="match status" value="1"/>
</dbReference>
<reference evidence="6 7" key="1">
    <citation type="submission" date="2020-04" db="EMBL/GenBank/DDBJ databases">
        <title>Metagenomic profiling of ammonia- and methane-oxidizing microorganisms in a Dutch drinking water treatment plant.</title>
        <authorList>
            <person name="Poghosyan L."/>
            <person name="Leucker S."/>
        </authorList>
    </citation>
    <scope>NUCLEOTIDE SEQUENCE [LARGE SCALE GENOMIC DNA]</scope>
    <source>
        <strain evidence="6">S-RSF-IL-03</strain>
    </source>
</reference>
<dbReference type="NCBIfam" id="NF008907">
    <property type="entry name" value="PRK12270.1"/>
    <property type="match status" value="1"/>
</dbReference>
<dbReference type="PIRSF" id="PIRSF000157">
    <property type="entry name" value="Oxoglu_dh_E1"/>
    <property type="match status" value="1"/>
</dbReference>
<protein>
    <recommendedName>
        <fullName evidence="2">oxoglutarate dehydrogenase (succinyl-transferring)</fullName>
        <ecNumber evidence="2">1.2.4.2</ecNumber>
    </recommendedName>
</protein>
<dbReference type="InterPro" id="IPR005475">
    <property type="entry name" value="Transketolase-like_Pyr-bd"/>
</dbReference>
<dbReference type="Pfam" id="PF00676">
    <property type="entry name" value="E1_dh"/>
    <property type="match status" value="1"/>
</dbReference>
<evidence type="ECO:0000256" key="3">
    <source>
        <dbReference type="ARBA" id="ARBA00023002"/>
    </source>
</evidence>
<evidence type="ECO:0000313" key="7">
    <source>
        <dbReference type="Proteomes" id="UP000580839"/>
    </source>
</evidence>
<name>A0A849SIK5_UNCEI</name>
<keyword evidence="3 6" id="KW-0560">Oxidoreductase</keyword>
<evidence type="ECO:0000256" key="2">
    <source>
        <dbReference type="ARBA" id="ARBA00012280"/>
    </source>
</evidence>
<dbReference type="PANTHER" id="PTHR23152">
    <property type="entry name" value="2-OXOGLUTARATE DEHYDROGENASE"/>
    <property type="match status" value="1"/>
</dbReference>
<dbReference type="Pfam" id="PF16870">
    <property type="entry name" value="OxoGdeHyase_C"/>
    <property type="match status" value="1"/>
</dbReference>
<comment type="caution">
    <text evidence="6">The sequence shown here is derived from an EMBL/GenBank/DDBJ whole genome shotgun (WGS) entry which is preliminary data.</text>
</comment>
<dbReference type="CDD" id="cd02016">
    <property type="entry name" value="TPP_E1_OGDC_like"/>
    <property type="match status" value="1"/>
</dbReference>
<comment type="cofactor">
    <cofactor evidence="1">
        <name>thiamine diphosphate</name>
        <dbReference type="ChEBI" id="CHEBI:58937"/>
    </cofactor>
</comment>
<organism evidence="6 7">
    <name type="scientific">Eiseniibacteriota bacterium</name>
    <dbReference type="NCBI Taxonomy" id="2212470"/>
    <lineage>
        <taxon>Bacteria</taxon>
        <taxon>Candidatus Eiseniibacteriota</taxon>
    </lineage>
</organism>
<dbReference type="InterPro" id="IPR029061">
    <property type="entry name" value="THDP-binding"/>
</dbReference>
<dbReference type="GO" id="GO:0030976">
    <property type="term" value="F:thiamine pyrophosphate binding"/>
    <property type="evidence" value="ECO:0007669"/>
    <property type="project" value="InterPro"/>
</dbReference>
<dbReference type="InterPro" id="IPR032106">
    <property type="entry name" value="2-oxogl_dehyd_N"/>
</dbReference>
<evidence type="ECO:0000256" key="4">
    <source>
        <dbReference type="ARBA" id="ARBA00023052"/>
    </source>
</evidence>
<dbReference type="PANTHER" id="PTHR23152:SF4">
    <property type="entry name" value="2-OXOADIPATE DEHYDROGENASE COMPLEX COMPONENT E1"/>
    <property type="match status" value="1"/>
</dbReference>
<proteinExistence type="predicted"/>
<dbReference type="InterPro" id="IPR042179">
    <property type="entry name" value="KGD_C_sf"/>
</dbReference>
<sequence length="951" mass="105361">MRGRGAREARESSRATREDVVTERIDLTQRANAGYVEELYRLYLADPAAVTPEWALVFAGFDLAGHRPPAVAGTDAERGAYALVNAYREFGHLVARLDPLSEPPGDHPLLALAAVGLTTEDLGRPSDGAPFRGPFDGTYGGLLEALRTTYCGTLGVEFMQVPDDTVREWLAERMEAAHNRPALEPHERVQVLSRLLAADGFEQFLHVKYVGQKRFSLEGAAALIPMLDTLLERASDRGVEQIVMGMPHRGRLNVLALVMGKPYERIFSEFEASFAPQDVTGHGDVKYHMGYSSVREMRGGRSIHVDMNFNPSHLEFVNPVVLGSMRARQDLMHDAGRDRGIPVLLHGDAAFAGEGVVSETLVMAPLPSYETGGTVHVVVNNQIGFTTSPWHQRSSRYCTDLARVIGAPVLHVNGDDPEAAVHAIAIAVDYRMRFKRDLIIDLICYRRHGHNELDDPTFTQPAMYRTIARHVPASRRYAERLVAEGVLDLAAVQTIERDLDAGLQAAHQRARSADPYQAPTTPAGAWSGLEWAGDDWSADTAVARERLRAVVDGLTRFPDGFAPHPKIARLATDRREMFEADRIDWGLGEALALGSLLVDGRNVRMSGQDTGRGTFSHRHAVPRDQNDGHRFVPLQHLAESQGRIDLIDTPLNEAACLGFEYGYSTADPHTLVVWEAQFGDFANVAQVYIDQFIASAESKWRRMSGLVLLLPHGYEGQGPEHSSARLERFLELCANGNMQVCNLTTPAQLFHALRRQLQRRFRKPLVIMSPKSLLRHKRVVSPVAAFADGGFQNVLDDPDGGDAKAVRRVLLTSGKFFYTLQAARETRALSDVALVRLEQLYPFPSEELGQVFARYPNARDLRWVQEEPANMGAWRAIRHRLEDVLPTGATLSLAARKAAPTPATGYYAMHVEQERELLDRALCEVGALRPRATSTARDGTARARRARRENG</sequence>
<dbReference type="SUPFAM" id="SSF52518">
    <property type="entry name" value="Thiamin diphosphate-binding fold (THDP-binding)"/>
    <property type="match status" value="2"/>
</dbReference>
<dbReference type="Gene3D" id="3.40.50.11610">
    <property type="entry name" value="Multifunctional 2-oxoglutarate metabolism enzyme, C-terminal domain"/>
    <property type="match status" value="1"/>
</dbReference>
<dbReference type="InterPro" id="IPR011603">
    <property type="entry name" value="2oxoglutarate_DH_E1"/>
</dbReference>
<dbReference type="NCBIfam" id="TIGR00239">
    <property type="entry name" value="2oxo_dh_E1"/>
    <property type="match status" value="1"/>
</dbReference>
<dbReference type="GO" id="GO:0006099">
    <property type="term" value="P:tricarboxylic acid cycle"/>
    <property type="evidence" value="ECO:0007669"/>
    <property type="project" value="TreeGrafter"/>
</dbReference>
<dbReference type="GO" id="GO:0045252">
    <property type="term" value="C:oxoglutarate dehydrogenase complex"/>
    <property type="evidence" value="ECO:0007669"/>
    <property type="project" value="TreeGrafter"/>
</dbReference>
<dbReference type="Gene3D" id="3.40.50.970">
    <property type="match status" value="1"/>
</dbReference>
<keyword evidence="4" id="KW-0786">Thiamine pyrophosphate</keyword>
<dbReference type="AlphaFoldDB" id="A0A849SIK5"/>